<evidence type="ECO:0000259" key="6">
    <source>
        <dbReference type="Pfam" id="PF02931"/>
    </source>
</evidence>
<keyword evidence="5" id="KW-0813">Transport</keyword>
<dbReference type="SUPFAM" id="SSF90112">
    <property type="entry name" value="Neurotransmitter-gated ion-channel transmembrane pore"/>
    <property type="match status" value="1"/>
</dbReference>
<dbReference type="PANTHER" id="PTHR18945">
    <property type="entry name" value="NEUROTRANSMITTER GATED ION CHANNEL"/>
    <property type="match status" value="1"/>
</dbReference>
<dbReference type="OrthoDB" id="6127156at2759"/>
<keyword evidence="8" id="KW-0675">Receptor</keyword>
<feature type="chain" id="PRO_5022247967" evidence="5">
    <location>
        <begin position="23"/>
        <end position="429"/>
    </location>
</feature>
<gene>
    <name evidence="8" type="ORF">KP79_PYT24256</name>
</gene>
<feature type="transmembrane region" description="Helical" evidence="5">
    <location>
        <begin position="265"/>
        <end position="285"/>
    </location>
</feature>
<evidence type="ECO:0000256" key="5">
    <source>
        <dbReference type="RuleBase" id="RU000687"/>
    </source>
</evidence>
<dbReference type="GO" id="GO:0004888">
    <property type="term" value="F:transmembrane signaling receptor activity"/>
    <property type="evidence" value="ECO:0007669"/>
    <property type="project" value="InterPro"/>
</dbReference>
<keyword evidence="9" id="KW-1185">Reference proteome</keyword>
<dbReference type="Gene3D" id="2.70.170.10">
    <property type="entry name" value="Neurotransmitter-gated ion-channel ligand-binding domain"/>
    <property type="match status" value="1"/>
</dbReference>
<comment type="subcellular location">
    <subcellularLocation>
        <location evidence="1">Membrane</location>
        <topology evidence="1">Multi-pass membrane protein</topology>
    </subcellularLocation>
</comment>
<proteinExistence type="inferred from homology"/>
<dbReference type="Pfam" id="PF02931">
    <property type="entry name" value="Neur_chan_LBD"/>
    <property type="match status" value="1"/>
</dbReference>
<evidence type="ECO:0000256" key="2">
    <source>
        <dbReference type="ARBA" id="ARBA00022692"/>
    </source>
</evidence>
<keyword evidence="5" id="KW-0406">Ion transport</keyword>
<keyword evidence="4 5" id="KW-0472">Membrane</keyword>
<dbReference type="Proteomes" id="UP000242188">
    <property type="component" value="Unassembled WGS sequence"/>
</dbReference>
<keyword evidence="3 5" id="KW-1133">Transmembrane helix</keyword>
<dbReference type="InterPro" id="IPR006201">
    <property type="entry name" value="Neur_channel"/>
</dbReference>
<dbReference type="STRING" id="6573.A0A210QRC0"/>
<feature type="transmembrane region" description="Helical" evidence="5">
    <location>
        <begin position="403"/>
        <end position="426"/>
    </location>
</feature>
<evidence type="ECO:0000256" key="1">
    <source>
        <dbReference type="ARBA" id="ARBA00004141"/>
    </source>
</evidence>
<dbReference type="GO" id="GO:0005230">
    <property type="term" value="F:extracellular ligand-gated monoatomic ion channel activity"/>
    <property type="evidence" value="ECO:0007669"/>
    <property type="project" value="InterPro"/>
</dbReference>
<dbReference type="SUPFAM" id="SSF63712">
    <property type="entry name" value="Nicotinic receptor ligand binding domain-like"/>
    <property type="match status" value="1"/>
</dbReference>
<keyword evidence="5" id="KW-0732">Signal</keyword>
<feature type="signal peptide" evidence="5">
    <location>
        <begin position="1"/>
        <end position="22"/>
    </location>
</feature>
<dbReference type="InterPro" id="IPR018000">
    <property type="entry name" value="Neurotransmitter_ion_chnl_CS"/>
</dbReference>
<feature type="transmembrane region" description="Helical" evidence="5">
    <location>
        <begin position="291"/>
        <end position="314"/>
    </location>
</feature>
<dbReference type="PROSITE" id="PS00236">
    <property type="entry name" value="NEUROTR_ION_CHANNEL"/>
    <property type="match status" value="1"/>
</dbReference>
<evidence type="ECO:0000256" key="3">
    <source>
        <dbReference type="ARBA" id="ARBA00022989"/>
    </source>
</evidence>
<evidence type="ECO:0000256" key="4">
    <source>
        <dbReference type="ARBA" id="ARBA00023136"/>
    </source>
</evidence>
<dbReference type="GO" id="GO:0016020">
    <property type="term" value="C:membrane"/>
    <property type="evidence" value="ECO:0007669"/>
    <property type="project" value="UniProtKB-SubCell"/>
</dbReference>
<protein>
    <submittedName>
        <fullName evidence="8">Neuronal acetylcholine receptor subunit beta-4</fullName>
    </submittedName>
</protein>
<dbReference type="InterPro" id="IPR006202">
    <property type="entry name" value="Neur_chan_lig-bd"/>
</dbReference>
<accession>A0A210QRC0</accession>
<comment type="caution">
    <text evidence="8">The sequence shown here is derived from an EMBL/GenBank/DDBJ whole genome shotgun (WGS) entry which is preliminary data.</text>
</comment>
<dbReference type="Pfam" id="PF02932">
    <property type="entry name" value="Neur_chan_memb"/>
    <property type="match status" value="1"/>
</dbReference>
<evidence type="ECO:0000313" key="8">
    <source>
        <dbReference type="EMBL" id="OWF51282.1"/>
    </source>
</evidence>
<dbReference type="InterPro" id="IPR036734">
    <property type="entry name" value="Neur_chan_lig-bd_sf"/>
</dbReference>
<reference evidence="8 9" key="1">
    <citation type="journal article" date="2017" name="Nat. Ecol. Evol.">
        <title>Scallop genome provides insights into evolution of bilaterian karyotype and development.</title>
        <authorList>
            <person name="Wang S."/>
            <person name="Zhang J."/>
            <person name="Jiao W."/>
            <person name="Li J."/>
            <person name="Xun X."/>
            <person name="Sun Y."/>
            <person name="Guo X."/>
            <person name="Huan P."/>
            <person name="Dong B."/>
            <person name="Zhang L."/>
            <person name="Hu X."/>
            <person name="Sun X."/>
            <person name="Wang J."/>
            <person name="Zhao C."/>
            <person name="Wang Y."/>
            <person name="Wang D."/>
            <person name="Huang X."/>
            <person name="Wang R."/>
            <person name="Lv J."/>
            <person name="Li Y."/>
            <person name="Zhang Z."/>
            <person name="Liu B."/>
            <person name="Lu W."/>
            <person name="Hui Y."/>
            <person name="Liang J."/>
            <person name="Zhou Z."/>
            <person name="Hou R."/>
            <person name="Li X."/>
            <person name="Liu Y."/>
            <person name="Li H."/>
            <person name="Ning X."/>
            <person name="Lin Y."/>
            <person name="Zhao L."/>
            <person name="Xing Q."/>
            <person name="Dou J."/>
            <person name="Li Y."/>
            <person name="Mao J."/>
            <person name="Guo H."/>
            <person name="Dou H."/>
            <person name="Li T."/>
            <person name="Mu C."/>
            <person name="Jiang W."/>
            <person name="Fu Q."/>
            <person name="Fu X."/>
            <person name="Miao Y."/>
            <person name="Liu J."/>
            <person name="Yu Q."/>
            <person name="Li R."/>
            <person name="Liao H."/>
            <person name="Li X."/>
            <person name="Kong Y."/>
            <person name="Jiang Z."/>
            <person name="Chourrout D."/>
            <person name="Li R."/>
            <person name="Bao Z."/>
        </authorList>
    </citation>
    <scope>NUCLEOTIDE SEQUENCE [LARGE SCALE GENOMIC DNA]</scope>
    <source>
        <strain evidence="8 9">PY_sf001</strain>
    </source>
</reference>
<evidence type="ECO:0000313" key="9">
    <source>
        <dbReference type="Proteomes" id="UP000242188"/>
    </source>
</evidence>
<dbReference type="CDD" id="cd18989">
    <property type="entry name" value="LGIC_ECD_cation"/>
    <property type="match status" value="1"/>
</dbReference>
<dbReference type="FunFam" id="2.70.170.10:FF:000028">
    <property type="entry name" value="AcetylCholine Receptor"/>
    <property type="match status" value="1"/>
</dbReference>
<name>A0A210QRC0_MIZYE</name>
<dbReference type="InterPro" id="IPR036719">
    <property type="entry name" value="Neuro-gated_channel_TM_sf"/>
</dbReference>
<feature type="transmembrane region" description="Helical" evidence="5">
    <location>
        <begin position="234"/>
        <end position="258"/>
    </location>
</feature>
<keyword evidence="5" id="KW-0407">Ion channel</keyword>
<feature type="domain" description="Neurotransmitter-gated ion-channel transmembrane" evidence="7">
    <location>
        <begin position="240"/>
        <end position="362"/>
    </location>
</feature>
<sequence>MGSKLPVILLGVVFILPCLVISNTHDNVKALLTNIFTTNSYNKMVRPAADQSHLIILYLNLNLIGITDIDEVQEKMSSTAFLDIFWIDEYMQWDPSNYNNTNIIYVQQSAIWKPDIALKNGFTKLKELGDDFLLTRISNDGHIEWRPFEVFETKCSISIEYFPFDKQTCDIKFGVWMTPLSDVDVELGSKGILLDEYQPNGEWDIIKTSSNATQSNLDGAVVTFSITVKRKPQYISYNVVLPIVMLSLLSIFVFALPVDSGEKMGYIMTVYLAFAVFLTIVSASLPSSASMSLLSLYLILLLCMGTAIVMITTLELRIHYRDSSRAIPKFARCMIRFSKTFRCLKSTQKVQDVSQFEERVSKDKKTPENAKSVEEPTVVKAFEEPESSEEFTWPDVTSAIDFFCFWFFLLANISMTVTIFVNGYFLSNN</sequence>
<feature type="domain" description="Neurotransmitter-gated ion-channel ligand-binding" evidence="6">
    <location>
        <begin position="31"/>
        <end position="232"/>
    </location>
</feature>
<dbReference type="Gene3D" id="1.20.58.390">
    <property type="entry name" value="Neurotransmitter-gated ion-channel transmembrane domain"/>
    <property type="match status" value="1"/>
</dbReference>
<dbReference type="EMBL" id="NEDP02002300">
    <property type="protein sequence ID" value="OWF51282.1"/>
    <property type="molecule type" value="Genomic_DNA"/>
</dbReference>
<comment type="similarity">
    <text evidence="5">Belongs to the ligand-gated ion channel (TC 1.A.9) family.</text>
</comment>
<dbReference type="PRINTS" id="PR00252">
    <property type="entry name" value="NRIONCHANNEL"/>
</dbReference>
<dbReference type="InterPro" id="IPR006029">
    <property type="entry name" value="Neurotrans-gated_channel_TM"/>
</dbReference>
<evidence type="ECO:0000259" key="7">
    <source>
        <dbReference type="Pfam" id="PF02932"/>
    </source>
</evidence>
<keyword evidence="2 5" id="KW-0812">Transmembrane</keyword>
<organism evidence="8 9">
    <name type="scientific">Mizuhopecten yessoensis</name>
    <name type="common">Japanese scallop</name>
    <name type="synonym">Patinopecten yessoensis</name>
    <dbReference type="NCBI Taxonomy" id="6573"/>
    <lineage>
        <taxon>Eukaryota</taxon>
        <taxon>Metazoa</taxon>
        <taxon>Spiralia</taxon>
        <taxon>Lophotrochozoa</taxon>
        <taxon>Mollusca</taxon>
        <taxon>Bivalvia</taxon>
        <taxon>Autobranchia</taxon>
        <taxon>Pteriomorphia</taxon>
        <taxon>Pectinida</taxon>
        <taxon>Pectinoidea</taxon>
        <taxon>Pectinidae</taxon>
        <taxon>Mizuhopecten</taxon>
    </lineage>
</organism>
<dbReference type="InterPro" id="IPR038050">
    <property type="entry name" value="Neuro_actylchol_rec"/>
</dbReference>
<dbReference type="CDD" id="cd19051">
    <property type="entry name" value="LGIC_TM_cation"/>
    <property type="match status" value="1"/>
</dbReference>
<dbReference type="AlphaFoldDB" id="A0A210QRC0"/>